<comment type="caution">
    <text evidence="2">The sequence shown here is derived from an EMBL/GenBank/DDBJ whole genome shotgun (WGS) entry which is preliminary data.</text>
</comment>
<keyword evidence="3" id="KW-1185">Reference proteome</keyword>
<proteinExistence type="predicted"/>
<dbReference type="RefSeq" id="WP_202870026.1">
    <property type="nucleotide sequence ID" value="NZ_SNWQ01000041.1"/>
</dbReference>
<protein>
    <recommendedName>
        <fullName evidence="1">ScoMcrA-like N-terminal head domain-containing protein</fullName>
    </recommendedName>
</protein>
<organism evidence="2 3">
    <name type="scientific">Kribbella caucasensis</name>
    <dbReference type="NCBI Taxonomy" id="2512215"/>
    <lineage>
        <taxon>Bacteria</taxon>
        <taxon>Bacillati</taxon>
        <taxon>Actinomycetota</taxon>
        <taxon>Actinomycetes</taxon>
        <taxon>Propionibacteriales</taxon>
        <taxon>Kribbellaceae</taxon>
        <taxon>Kribbella</taxon>
    </lineage>
</organism>
<dbReference type="InterPro" id="IPR058807">
    <property type="entry name" value="ScoMcrA_N"/>
</dbReference>
<dbReference type="AlphaFoldDB" id="A0A4R6J3U5"/>
<dbReference type="EMBL" id="SNWQ01000041">
    <property type="protein sequence ID" value="TDO30030.1"/>
    <property type="molecule type" value="Genomic_DNA"/>
</dbReference>
<sequence>MPNFDAVAREHVLRALEEYDELGADEFLTLYGFGKAREYLLWHDGKSYDSKAILGVSYLYAAGTAATSSEFSGGKDGAARILRKLGFSVTFVDDPELAESPGSGSWREASDVGSESARSAWAEAARAVLLEAAGRYRAVVTYKELATQVMNRTGIHTRQLMHYWIGDVLGRVSAESSRRGEPLLSSLCVNAAGSVGEGYAIAVQAAEGVAPGDLDDHATHERLACYRHFNAAGLPPGGGVAALTPKLRESKDRARRAKTIQKTAPQCPTYHISLPATGVCDFCD</sequence>
<dbReference type="Pfam" id="PF26345">
    <property type="entry name" value="ScoMcrA_N"/>
    <property type="match status" value="1"/>
</dbReference>
<feature type="domain" description="ScoMcrA-like N-terminal head" evidence="1">
    <location>
        <begin position="6"/>
        <end position="90"/>
    </location>
</feature>
<name>A0A4R6J3U5_9ACTN</name>
<gene>
    <name evidence="2" type="ORF">EV643_1415</name>
</gene>
<evidence type="ECO:0000313" key="3">
    <source>
        <dbReference type="Proteomes" id="UP000295388"/>
    </source>
</evidence>
<evidence type="ECO:0000313" key="2">
    <source>
        <dbReference type="EMBL" id="TDO30030.1"/>
    </source>
</evidence>
<reference evidence="2 3" key="1">
    <citation type="submission" date="2019-03" db="EMBL/GenBank/DDBJ databases">
        <title>Genomic Encyclopedia of Type Strains, Phase III (KMG-III): the genomes of soil and plant-associated and newly described type strains.</title>
        <authorList>
            <person name="Whitman W."/>
        </authorList>
    </citation>
    <scope>NUCLEOTIDE SEQUENCE [LARGE SCALE GENOMIC DNA]</scope>
    <source>
        <strain evidence="2 3">VKM Ac-2527</strain>
    </source>
</reference>
<dbReference type="Proteomes" id="UP000295388">
    <property type="component" value="Unassembled WGS sequence"/>
</dbReference>
<accession>A0A4R6J3U5</accession>
<evidence type="ECO:0000259" key="1">
    <source>
        <dbReference type="Pfam" id="PF26345"/>
    </source>
</evidence>